<dbReference type="Pfam" id="PF01425">
    <property type="entry name" value="Amidase"/>
    <property type="match status" value="2"/>
</dbReference>
<dbReference type="GO" id="GO:0003824">
    <property type="term" value="F:catalytic activity"/>
    <property type="evidence" value="ECO:0007669"/>
    <property type="project" value="InterPro"/>
</dbReference>
<dbReference type="EMBL" id="FOSL01000006">
    <property type="protein sequence ID" value="SFK44575.1"/>
    <property type="molecule type" value="Genomic_DNA"/>
</dbReference>
<feature type="domain" description="Amidase" evidence="2">
    <location>
        <begin position="355"/>
        <end position="454"/>
    </location>
</feature>
<feature type="domain" description="Amidase" evidence="2">
    <location>
        <begin position="42"/>
        <end position="325"/>
    </location>
</feature>
<dbReference type="Proteomes" id="UP000323300">
    <property type="component" value="Unassembled WGS sequence"/>
</dbReference>
<dbReference type="InterPro" id="IPR023631">
    <property type="entry name" value="Amidase_dom"/>
</dbReference>
<comment type="similarity">
    <text evidence="1">Belongs to the amidase family.</text>
</comment>
<dbReference type="SUPFAM" id="SSF75304">
    <property type="entry name" value="Amidase signature (AS) enzymes"/>
    <property type="match status" value="1"/>
</dbReference>
<evidence type="ECO:0000259" key="2">
    <source>
        <dbReference type="Pfam" id="PF01425"/>
    </source>
</evidence>
<dbReference type="Gene3D" id="3.90.1300.10">
    <property type="entry name" value="Amidase signature (AS) domain"/>
    <property type="match status" value="1"/>
</dbReference>
<dbReference type="InterPro" id="IPR036928">
    <property type="entry name" value="AS_sf"/>
</dbReference>
<dbReference type="InterPro" id="IPR000120">
    <property type="entry name" value="Amidase"/>
</dbReference>
<dbReference type="AlphaFoldDB" id="A0A1I3ZKL1"/>
<reference evidence="3 4" key="1">
    <citation type="submission" date="2016-10" db="EMBL/GenBank/DDBJ databases">
        <authorList>
            <person name="Varghese N."/>
            <person name="Submissions S."/>
        </authorList>
    </citation>
    <scope>NUCLEOTIDE SEQUENCE [LARGE SCALE GENOMIC DNA]</scope>
    <source>
        <strain evidence="3 4">DSM 21822</strain>
    </source>
</reference>
<evidence type="ECO:0000313" key="3">
    <source>
        <dbReference type="EMBL" id="SFK44575.1"/>
    </source>
</evidence>
<dbReference type="RefSeq" id="WP_244621691.1">
    <property type="nucleotide sequence ID" value="NZ_BSPE01000031.1"/>
</dbReference>
<name>A0A1I3ZKL1_9HYPH</name>
<gene>
    <name evidence="3" type="ORF">SAMN04488498_106174</name>
</gene>
<dbReference type="PANTHER" id="PTHR11895">
    <property type="entry name" value="TRANSAMIDASE"/>
    <property type="match status" value="1"/>
</dbReference>
<dbReference type="PANTHER" id="PTHR11895:SF7">
    <property type="entry name" value="GLUTAMYL-TRNA(GLN) AMIDOTRANSFERASE SUBUNIT A, MITOCHONDRIAL"/>
    <property type="match status" value="1"/>
</dbReference>
<sequence>MRRKTMTAPEQDGASAAAADVVFASTAYLAAAIRSRKLSAVEALEAHLAQIERHNGALNAVVIMDAEAARKRAEAADAALARGEILGPLHGVPHTLKDAHATAGMPSTVGFPPFARHVAKEDGTVAARLKAAGAILVGKTNAAMLLGDYQSSNPLFGRTSNPWNTERTPGGSSGGAAAALAAGMTPFEIGTDMAASIRVPAHFCGVFGLKPTESRVSLHGGFPDPQGLPRSVRLMSCIGPMARTVDDLALLYGIIAGPDGHDTEVKPVPVEPMREVELRGLRVAYAPTFAGIAVAGDIRKTAEELSRRLEGEGAIVEEARLPDIDIGGDLESAGELIGMMLGAAQEDGPPAPLKRYFEALHRRDQSILAWERFFESWDVLLCPAAMVTAFAHCEPGTPLDVDGKPADYWTVSAHGTLFNYTGHPAIVLPCGSDRGGLPIGLQLVGRLWDEARLLGIAKAVSQLTGGFRAPPGY</sequence>
<evidence type="ECO:0000313" key="4">
    <source>
        <dbReference type="Proteomes" id="UP000323300"/>
    </source>
</evidence>
<organism evidence="3 4">
    <name type="scientific">Neomesorhizobium albiziae</name>
    <dbReference type="NCBI Taxonomy" id="335020"/>
    <lineage>
        <taxon>Bacteria</taxon>
        <taxon>Pseudomonadati</taxon>
        <taxon>Pseudomonadota</taxon>
        <taxon>Alphaproteobacteria</taxon>
        <taxon>Hyphomicrobiales</taxon>
        <taxon>Phyllobacteriaceae</taxon>
        <taxon>Neomesorhizobium</taxon>
    </lineage>
</organism>
<protein>
    <submittedName>
        <fullName evidence="3">Amidase</fullName>
    </submittedName>
</protein>
<keyword evidence="4" id="KW-1185">Reference proteome</keyword>
<accession>A0A1I3ZKL1</accession>
<evidence type="ECO:0000256" key="1">
    <source>
        <dbReference type="ARBA" id="ARBA00009199"/>
    </source>
</evidence>
<proteinExistence type="inferred from homology"/>